<sequence>MITSTDQSDYEILIRRRGENDYASYCPQLAHMIKGTAHEEVEEAMKAYVLAYIERVKSEQATSAN</sequence>
<organism evidence="1 2">
    <name type="scientific">Candidatus Kapaibacterium thiocyanatum</name>
    <dbReference type="NCBI Taxonomy" id="1895771"/>
    <lineage>
        <taxon>Bacteria</taxon>
        <taxon>Pseudomonadati</taxon>
        <taxon>Candidatus Kapaibacteriota</taxon>
        <taxon>Candidatus Kapaibacteriia</taxon>
        <taxon>Candidatus Kapaibacteriales</taxon>
        <taxon>Candidatus Kapaibacteriaceae</taxon>
        <taxon>Candidatus Kapaibacterium</taxon>
    </lineage>
</organism>
<proteinExistence type="predicted"/>
<accession>A0A1M3L206</accession>
<reference evidence="1 2" key="1">
    <citation type="submission" date="2016-09" db="EMBL/GenBank/DDBJ databases">
        <title>Genome-resolved meta-omics ties microbial dynamics to process performance in biotechnology for thiocyanate degradation.</title>
        <authorList>
            <person name="Kantor R.S."/>
            <person name="Huddy R.J."/>
            <person name="Iyer R."/>
            <person name="Thomas B.C."/>
            <person name="Brown C.T."/>
            <person name="Anantharaman K."/>
            <person name="Tringe S."/>
            <person name="Hettich R.L."/>
            <person name="Harrison S.T."/>
            <person name="Banfield J.F."/>
        </authorList>
    </citation>
    <scope>NUCLEOTIDE SEQUENCE [LARGE SCALE GENOMIC DNA]</scope>
    <source>
        <strain evidence="1">59-99</strain>
    </source>
</reference>
<comment type="caution">
    <text evidence="1">The sequence shown here is derived from an EMBL/GenBank/DDBJ whole genome shotgun (WGS) entry which is preliminary data.</text>
</comment>
<gene>
    <name evidence="1" type="ORF">BGO89_02255</name>
</gene>
<dbReference type="Proteomes" id="UP000184233">
    <property type="component" value="Unassembled WGS sequence"/>
</dbReference>
<evidence type="ECO:0000313" key="2">
    <source>
        <dbReference type="Proteomes" id="UP000184233"/>
    </source>
</evidence>
<dbReference type="EMBL" id="MKVH01000013">
    <property type="protein sequence ID" value="OJX59262.1"/>
    <property type="molecule type" value="Genomic_DNA"/>
</dbReference>
<dbReference type="AlphaFoldDB" id="A0A1M3L206"/>
<evidence type="ECO:0000313" key="1">
    <source>
        <dbReference type="EMBL" id="OJX59262.1"/>
    </source>
</evidence>
<protein>
    <submittedName>
        <fullName evidence="1">Uncharacterized protein</fullName>
    </submittedName>
</protein>
<dbReference type="STRING" id="1895771.BGO89_02255"/>
<name>A0A1M3L206_9BACT</name>